<dbReference type="PANTHER" id="PTHR12560">
    <property type="entry name" value="LONGEVITY ASSURANCE FACTOR 1 LAG1"/>
    <property type="match status" value="1"/>
</dbReference>
<evidence type="ECO:0000256" key="8">
    <source>
        <dbReference type="ARBA" id="ARBA00023180"/>
    </source>
</evidence>
<comment type="similarity">
    <text evidence="2">Belongs to the sphingosine N-acyltransferase family.</text>
</comment>
<keyword evidence="8" id="KW-0325">Glycoprotein</keyword>
<keyword evidence="11" id="KW-1185">Reference proteome</keyword>
<evidence type="ECO:0000313" key="10">
    <source>
        <dbReference type="EMBL" id="KAF7365884.1"/>
    </source>
</evidence>
<dbReference type="OrthoDB" id="3123498at2759"/>
<proteinExistence type="inferred from homology"/>
<evidence type="ECO:0000256" key="2">
    <source>
        <dbReference type="ARBA" id="ARBA00009808"/>
    </source>
</evidence>
<evidence type="ECO:0000256" key="4">
    <source>
        <dbReference type="ARBA" id="ARBA00022692"/>
    </source>
</evidence>
<evidence type="ECO:0000313" key="11">
    <source>
        <dbReference type="Proteomes" id="UP000620124"/>
    </source>
</evidence>
<sequence length="311" mass="34523">MSPSPSMKPEGASPGLRYVVSPTSAARFLVLPLSLTLPMPYLLPYLRPFIPSHLQSTGNLFTPFSFLSRLASMRTPHSIYDHRDVPRGRREGTAYSPQQFFVLILGPEKRRSDHWELVIHHVVTVWMVSWSYLMYITLLGNAVFASIDVPDVSLAFSELLNYLQLERAKVVSFAMFVVGWTAREEEIGPLGASNPPRYHGVDGLVCICVLAYFISGDTRGSRGHGWTCGCVSGALSSLAPHSFFLCSVSTFLAFGVRARILVLSSSLALSPFSGDPSAWLWYSIVELRSWDQSTDFSTVALLQKFSYSPRS</sequence>
<protein>
    <submittedName>
        <fullName evidence="10">Sphingosine N-acyltransferase lac1</fullName>
    </submittedName>
</protein>
<evidence type="ECO:0000256" key="7">
    <source>
        <dbReference type="ARBA" id="ARBA00023136"/>
    </source>
</evidence>
<feature type="domain" description="TLC" evidence="9">
    <location>
        <begin position="98"/>
        <end position="181"/>
    </location>
</feature>
<organism evidence="10 11">
    <name type="scientific">Mycena venus</name>
    <dbReference type="NCBI Taxonomy" id="2733690"/>
    <lineage>
        <taxon>Eukaryota</taxon>
        <taxon>Fungi</taxon>
        <taxon>Dikarya</taxon>
        <taxon>Basidiomycota</taxon>
        <taxon>Agaricomycotina</taxon>
        <taxon>Agaricomycetes</taxon>
        <taxon>Agaricomycetidae</taxon>
        <taxon>Agaricales</taxon>
        <taxon>Marasmiineae</taxon>
        <taxon>Mycenaceae</taxon>
        <taxon>Mycena</taxon>
    </lineage>
</organism>
<evidence type="ECO:0000256" key="5">
    <source>
        <dbReference type="ARBA" id="ARBA00022824"/>
    </source>
</evidence>
<evidence type="ECO:0000259" key="9">
    <source>
        <dbReference type="Pfam" id="PF03798"/>
    </source>
</evidence>
<evidence type="ECO:0000256" key="1">
    <source>
        <dbReference type="ARBA" id="ARBA00004477"/>
    </source>
</evidence>
<dbReference type="AlphaFoldDB" id="A0A8H6YWB1"/>
<evidence type="ECO:0000256" key="3">
    <source>
        <dbReference type="ARBA" id="ARBA00022679"/>
    </source>
</evidence>
<name>A0A8H6YWB1_9AGAR</name>
<keyword evidence="7" id="KW-0472">Membrane</keyword>
<dbReference type="GO" id="GO:0005789">
    <property type="term" value="C:endoplasmic reticulum membrane"/>
    <property type="evidence" value="ECO:0007669"/>
    <property type="project" value="UniProtKB-SubCell"/>
</dbReference>
<keyword evidence="4" id="KW-0812">Transmembrane</keyword>
<keyword evidence="6" id="KW-1133">Transmembrane helix</keyword>
<comment type="caution">
    <text evidence="10">The sequence shown here is derived from an EMBL/GenBank/DDBJ whole genome shotgun (WGS) entry which is preliminary data.</text>
</comment>
<dbReference type="EMBL" id="JACAZI010000003">
    <property type="protein sequence ID" value="KAF7365884.1"/>
    <property type="molecule type" value="Genomic_DNA"/>
</dbReference>
<keyword evidence="3 10" id="KW-0808">Transferase</keyword>
<reference evidence="10" key="1">
    <citation type="submission" date="2020-05" db="EMBL/GenBank/DDBJ databases">
        <title>Mycena genomes resolve the evolution of fungal bioluminescence.</title>
        <authorList>
            <person name="Tsai I.J."/>
        </authorList>
    </citation>
    <scope>NUCLEOTIDE SEQUENCE</scope>
    <source>
        <strain evidence="10">CCC161011</strain>
    </source>
</reference>
<dbReference type="GO" id="GO:0046513">
    <property type="term" value="P:ceramide biosynthetic process"/>
    <property type="evidence" value="ECO:0007669"/>
    <property type="project" value="InterPro"/>
</dbReference>
<evidence type="ECO:0000256" key="6">
    <source>
        <dbReference type="ARBA" id="ARBA00022989"/>
    </source>
</evidence>
<dbReference type="InterPro" id="IPR006634">
    <property type="entry name" value="TLC-dom"/>
</dbReference>
<dbReference type="Proteomes" id="UP000620124">
    <property type="component" value="Unassembled WGS sequence"/>
</dbReference>
<keyword evidence="5" id="KW-0256">Endoplasmic reticulum</keyword>
<gene>
    <name evidence="10" type="ORF">MVEN_00463400</name>
</gene>
<keyword evidence="10" id="KW-0012">Acyltransferase</keyword>
<dbReference type="InterPro" id="IPR016439">
    <property type="entry name" value="Lag1/Lac1-like"/>
</dbReference>
<dbReference type="Pfam" id="PF03798">
    <property type="entry name" value="TRAM_LAG1_CLN8"/>
    <property type="match status" value="1"/>
</dbReference>
<dbReference type="GO" id="GO:0050291">
    <property type="term" value="F:sphingosine N-acyltransferase activity"/>
    <property type="evidence" value="ECO:0007669"/>
    <property type="project" value="InterPro"/>
</dbReference>
<comment type="subcellular location">
    <subcellularLocation>
        <location evidence="1">Endoplasmic reticulum membrane</location>
        <topology evidence="1">Multi-pass membrane protein</topology>
    </subcellularLocation>
</comment>
<accession>A0A8H6YWB1</accession>
<dbReference type="PANTHER" id="PTHR12560:SF11">
    <property type="entry name" value="CERAMIDE SYNTHASE LAC1-RELATED"/>
    <property type="match status" value="1"/>
</dbReference>